<dbReference type="GO" id="GO:0007165">
    <property type="term" value="P:signal transduction"/>
    <property type="evidence" value="ECO:0007669"/>
    <property type="project" value="UniProtKB-KW"/>
</dbReference>
<dbReference type="GO" id="GO:0016020">
    <property type="term" value="C:membrane"/>
    <property type="evidence" value="ECO:0007669"/>
    <property type="project" value="InterPro"/>
</dbReference>
<dbReference type="Gene3D" id="1.10.287.950">
    <property type="entry name" value="Methyl-accepting chemotaxis protein"/>
    <property type="match status" value="1"/>
</dbReference>
<organism evidence="4 5">
    <name type="scientific">Halalkalibacter hemicellulosilyticusJCM 9152</name>
    <dbReference type="NCBI Taxonomy" id="1236971"/>
    <lineage>
        <taxon>Bacteria</taxon>
        <taxon>Bacillati</taxon>
        <taxon>Bacillota</taxon>
        <taxon>Bacilli</taxon>
        <taxon>Bacillales</taxon>
        <taxon>Bacillaceae</taxon>
        <taxon>Halalkalibacter</taxon>
    </lineage>
</organism>
<proteinExistence type="predicted"/>
<dbReference type="PANTHER" id="PTHR32089:SF112">
    <property type="entry name" value="LYSOZYME-LIKE PROTEIN-RELATED"/>
    <property type="match status" value="1"/>
</dbReference>
<dbReference type="STRING" id="1236971.JCM9152_2895"/>
<dbReference type="Proteomes" id="UP000018895">
    <property type="component" value="Unassembled WGS sequence"/>
</dbReference>
<dbReference type="InterPro" id="IPR004089">
    <property type="entry name" value="MCPsignal_dom"/>
</dbReference>
<evidence type="ECO:0000256" key="1">
    <source>
        <dbReference type="ARBA" id="ARBA00023224"/>
    </source>
</evidence>
<keyword evidence="5" id="KW-1185">Reference proteome</keyword>
<evidence type="ECO:0000313" key="5">
    <source>
        <dbReference type="Proteomes" id="UP000018895"/>
    </source>
</evidence>
<evidence type="ECO:0000313" key="4">
    <source>
        <dbReference type="EMBL" id="GAE31426.1"/>
    </source>
</evidence>
<gene>
    <name evidence="4" type="ORF">JCM9152_2895</name>
</gene>
<dbReference type="PANTHER" id="PTHR32089">
    <property type="entry name" value="METHYL-ACCEPTING CHEMOTAXIS PROTEIN MCPB"/>
    <property type="match status" value="1"/>
</dbReference>
<feature type="domain" description="Methyl-accepting transducer" evidence="3">
    <location>
        <begin position="1"/>
        <end position="62"/>
    </location>
</feature>
<reference evidence="4" key="1">
    <citation type="journal article" date="2014" name="Genome Announc.">
        <title>Draft Genome Sequences of Three Alkaliphilic Bacillus Strains, Bacillus wakoensis JCM 9140T, Bacillus akibai JCM 9157T, and Bacillus hemicellulosilyticus JCM 9152T.</title>
        <authorList>
            <person name="Yuki M."/>
            <person name="Oshima K."/>
            <person name="Suda W."/>
            <person name="Oshida Y."/>
            <person name="Kitamura K."/>
            <person name="Iida T."/>
            <person name="Hattori M."/>
            <person name="Ohkuma M."/>
        </authorList>
    </citation>
    <scope>NUCLEOTIDE SEQUENCE [LARGE SCALE GENOMIC DNA]</scope>
    <source>
        <strain evidence="4">JCM 9152</strain>
    </source>
</reference>
<accession>W4QH84</accession>
<dbReference type="PROSITE" id="PS50111">
    <property type="entry name" value="CHEMOTAXIS_TRANSDUC_2"/>
    <property type="match status" value="1"/>
</dbReference>
<dbReference type="EMBL" id="BAUU01000019">
    <property type="protein sequence ID" value="GAE31426.1"/>
    <property type="molecule type" value="Genomic_DNA"/>
</dbReference>
<comment type="caution">
    <text evidence="4">The sequence shown here is derived from an EMBL/GenBank/DDBJ whole genome shotgun (WGS) entry which is preliminary data.</text>
</comment>
<evidence type="ECO:0000259" key="3">
    <source>
        <dbReference type="PROSITE" id="PS50111"/>
    </source>
</evidence>
<sequence length="62" mass="6505">MNAIAESMNDTSASITNLGKKSAEIGEIIHLITGISEQTNLLALNAAIEPLAPVNMERALLS</sequence>
<keyword evidence="1 2" id="KW-0807">Transducer</keyword>
<dbReference type="AlphaFoldDB" id="W4QH84"/>
<evidence type="ECO:0000256" key="2">
    <source>
        <dbReference type="PROSITE-ProRule" id="PRU00284"/>
    </source>
</evidence>
<name>W4QH84_9BACI</name>
<dbReference type="Pfam" id="PF00015">
    <property type="entry name" value="MCPsignal"/>
    <property type="match status" value="1"/>
</dbReference>
<dbReference type="OrthoDB" id="369835at2"/>
<protein>
    <recommendedName>
        <fullName evidence="3">Methyl-accepting transducer domain-containing protein</fullName>
    </recommendedName>
</protein>
<dbReference type="SUPFAM" id="SSF58104">
    <property type="entry name" value="Methyl-accepting chemotaxis protein (MCP) signaling domain"/>
    <property type="match status" value="1"/>
</dbReference>